<evidence type="ECO:0000256" key="1">
    <source>
        <dbReference type="ARBA" id="ARBA00004141"/>
    </source>
</evidence>
<dbReference type="EMBL" id="CAKKNE010000003">
    <property type="protein sequence ID" value="CAH0372657.1"/>
    <property type="molecule type" value="Genomic_DNA"/>
</dbReference>
<dbReference type="Pfam" id="PF10507">
    <property type="entry name" value="TMEM65"/>
    <property type="match status" value="1"/>
</dbReference>
<dbReference type="PANTHER" id="PTHR21706:SF15">
    <property type="entry name" value="TRANSMEMBRANE PROTEIN 65"/>
    <property type="match status" value="1"/>
</dbReference>
<feature type="region of interest" description="Disordered" evidence="6">
    <location>
        <begin position="20"/>
        <end position="41"/>
    </location>
</feature>
<organism evidence="9 10">
    <name type="scientific">Pelagomonas calceolata</name>
    <dbReference type="NCBI Taxonomy" id="35677"/>
    <lineage>
        <taxon>Eukaryota</taxon>
        <taxon>Sar</taxon>
        <taxon>Stramenopiles</taxon>
        <taxon>Ochrophyta</taxon>
        <taxon>Pelagophyceae</taxon>
        <taxon>Pelagomonadales</taxon>
        <taxon>Pelagomonadaceae</taxon>
        <taxon>Pelagomonas</taxon>
    </lineage>
</organism>
<dbReference type="GO" id="GO:0016020">
    <property type="term" value="C:membrane"/>
    <property type="evidence" value="ECO:0007669"/>
    <property type="project" value="UniProtKB-SubCell"/>
</dbReference>
<feature type="coiled-coil region" evidence="5">
    <location>
        <begin position="274"/>
        <end position="308"/>
    </location>
</feature>
<protein>
    <recommendedName>
        <fullName evidence="8">ACT domain-containing protein</fullName>
    </recommendedName>
</protein>
<comment type="caution">
    <text evidence="9">The sequence shown here is derived from an EMBL/GenBank/DDBJ whole genome shotgun (WGS) entry which is preliminary data.</text>
</comment>
<feature type="domain" description="ACT" evidence="8">
    <location>
        <begin position="198"/>
        <end position="280"/>
    </location>
</feature>
<dbReference type="AlphaFoldDB" id="A0A8J2SS69"/>
<evidence type="ECO:0000313" key="9">
    <source>
        <dbReference type="EMBL" id="CAH0372657.1"/>
    </source>
</evidence>
<reference evidence="9" key="1">
    <citation type="submission" date="2021-11" db="EMBL/GenBank/DDBJ databases">
        <authorList>
            <consortium name="Genoscope - CEA"/>
            <person name="William W."/>
        </authorList>
    </citation>
    <scope>NUCLEOTIDE SEQUENCE</scope>
</reference>
<evidence type="ECO:0000256" key="2">
    <source>
        <dbReference type="ARBA" id="ARBA00022692"/>
    </source>
</evidence>
<sequence>MRLRAAWRRGLAAARVRRLRSRGSTSRAPVAASRHASSSAAAPRRELSRHFLVCAVPMVGFGLMDNTIMIHAGNLIDCTLGVTFGLSTLSAAACGQICSDSAGVVFGGALDGLAKRLGLRPAQLTAAQRAQPATRRVGLLGALAGVVAGCSLGLLNLFLVDTRQSSDLKARHFAEAGAADRHAFQIEADNAAASDATTLVVEGPDLPGLLASLSAALSASGVHLVEASVRAGDVQGSVRDVFVVRGRDGGQVDDDSLDDLARALLLAARDPLRAHHIKAQNAALQHKLMHLEAEVAKLEGALDAACIRTRTQDSVREHKRRSTMPARWKGG</sequence>
<keyword evidence="2 7" id="KW-0812">Transmembrane</keyword>
<evidence type="ECO:0000256" key="4">
    <source>
        <dbReference type="ARBA" id="ARBA00023136"/>
    </source>
</evidence>
<dbReference type="InterPro" id="IPR002912">
    <property type="entry name" value="ACT_dom"/>
</dbReference>
<gene>
    <name evidence="9" type="ORF">PECAL_3P26690</name>
</gene>
<evidence type="ECO:0000259" key="8">
    <source>
        <dbReference type="PROSITE" id="PS51671"/>
    </source>
</evidence>
<proteinExistence type="predicted"/>
<feature type="transmembrane region" description="Helical" evidence="7">
    <location>
        <begin position="137"/>
        <end position="159"/>
    </location>
</feature>
<evidence type="ECO:0000313" key="10">
    <source>
        <dbReference type="Proteomes" id="UP000789595"/>
    </source>
</evidence>
<dbReference type="PANTHER" id="PTHR21706">
    <property type="entry name" value="TRANSMEMBRANE PROTEIN 65"/>
    <property type="match status" value="1"/>
</dbReference>
<dbReference type="Proteomes" id="UP000789595">
    <property type="component" value="Unassembled WGS sequence"/>
</dbReference>
<keyword evidence="5" id="KW-0175">Coiled coil</keyword>
<evidence type="ECO:0000256" key="3">
    <source>
        <dbReference type="ARBA" id="ARBA00022989"/>
    </source>
</evidence>
<keyword evidence="10" id="KW-1185">Reference proteome</keyword>
<evidence type="ECO:0000256" key="7">
    <source>
        <dbReference type="SAM" id="Phobius"/>
    </source>
</evidence>
<dbReference type="PROSITE" id="PS51671">
    <property type="entry name" value="ACT"/>
    <property type="match status" value="1"/>
</dbReference>
<accession>A0A8J2SS69</accession>
<evidence type="ECO:0000256" key="5">
    <source>
        <dbReference type="SAM" id="Coils"/>
    </source>
</evidence>
<dbReference type="SUPFAM" id="SSF55021">
    <property type="entry name" value="ACT-like"/>
    <property type="match status" value="1"/>
</dbReference>
<evidence type="ECO:0000256" key="6">
    <source>
        <dbReference type="SAM" id="MobiDB-lite"/>
    </source>
</evidence>
<name>A0A8J2SS69_9STRA</name>
<keyword evidence="4 7" id="KW-0472">Membrane</keyword>
<dbReference type="OrthoDB" id="430821at2759"/>
<comment type="subcellular location">
    <subcellularLocation>
        <location evidence="1">Membrane</location>
        <topology evidence="1">Multi-pass membrane protein</topology>
    </subcellularLocation>
</comment>
<dbReference type="InterPro" id="IPR045865">
    <property type="entry name" value="ACT-like_dom_sf"/>
</dbReference>
<dbReference type="GO" id="GO:0005739">
    <property type="term" value="C:mitochondrion"/>
    <property type="evidence" value="ECO:0007669"/>
    <property type="project" value="TreeGrafter"/>
</dbReference>
<feature type="compositionally biased region" description="Low complexity" evidence="6">
    <location>
        <begin position="22"/>
        <end position="41"/>
    </location>
</feature>
<keyword evidence="3 7" id="KW-1133">Transmembrane helix</keyword>
<dbReference type="InterPro" id="IPR019537">
    <property type="entry name" value="TMEM65"/>
</dbReference>